<evidence type="ECO:0000313" key="3">
    <source>
        <dbReference type="Proteomes" id="UP000008694"/>
    </source>
</evidence>
<evidence type="ECO:0000313" key="2">
    <source>
        <dbReference type="EMBL" id="EFH70232.1"/>
    </source>
</evidence>
<evidence type="ECO:0000256" key="1">
    <source>
        <dbReference type="SAM" id="Phobius"/>
    </source>
</evidence>
<reference evidence="3" key="1">
    <citation type="journal article" date="2011" name="Nat. Genet.">
        <title>The Arabidopsis lyrata genome sequence and the basis of rapid genome size change.</title>
        <authorList>
            <person name="Hu T.T."/>
            <person name="Pattyn P."/>
            <person name="Bakker E.G."/>
            <person name="Cao J."/>
            <person name="Cheng J.-F."/>
            <person name="Clark R.M."/>
            <person name="Fahlgren N."/>
            <person name="Fawcett J.A."/>
            <person name="Grimwood J."/>
            <person name="Gundlach H."/>
            <person name="Haberer G."/>
            <person name="Hollister J.D."/>
            <person name="Ossowski S."/>
            <person name="Ottilar R.P."/>
            <person name="Salamov A.A."/>
            <person name="Schneeberger K."/>
            <person name="Spannagl M."/>
            <person name="Wang X."/>
            <person name="Yang L."/>
            <person name="Nasrallah M.E."/>
            <person name="Bergelson J."/>
            <person name="Carrington J.C."/>
            <person name="Gaut B.S."/>
            <person name="Schmutz J."/>
            <person name="Mayer K.F.X."/>
            <person name="Van de Peer Y."/>
            <person name="Grigoriev I.V."/>
            <person name="Nordborg M."/>
            <person name="Weigel D."/>
            <person name="Guo Y.-L."/>
        </authorList>
    </citation>
    <scope>NUCLEOTIDE SEQUENCE [LARGE SCALE GENOMIC DNA]</scope>
    <source>
        <strain evidence="3">cv. MN47</strain>
    </source>
</reference>
<organism evidence="3">
    <name type="scientific">Arabidopsis lyrata subsp. lyrata</name>
    <name type="common">Lyre-leaved rock-cress</name>
    <dbReference type="NCBI Taxonomy" id="81972"/>
    <lineage>
        <taxon>Eukaryota</taxon>
        <taxon>Viridiplantae</taxon>
        <taxon>Streptophyta</taxon>
        <taxon>Embryophyta</taxon>
        <taxon>Tracheophyta</taxon>
        <taxon>Spermatophyta</taxon>
        <taxon>Magnoliopsida</taxon>
        <taxon>eudicotyledons</taxon>
        <taxon>Gunneridae</taxon>
        <taxon>Pentapetalae</taxon>
        <taxon>rosids</taxon>
        <taxon>malvids</taxon>
        <taxon>Brassicales</taxon>
        <taxon>Brassicaceae</taxon>
        <taxon>Camelineae</taxon>
        <taxon>Arabidopsis</taxon>
    </lineage>
</organism>
<dbReference type="Proteomes" id="UP000008694">
    <property type="component" value="Unassembled WGS sequence"/>
</dbReference>
<feature type="transmembrane region" description="Helical" evidence="1">
    <location>
        <begin position="74"/>
        <end position="95"/>
    </location>
</feature>
<keyword evidence="1" id="KW-1133">Transmembrane helix</keyword>
<dbReference type="EMBL" id="GL348713">
    <property type="protein sequence ID" value="EFH70232.1"/>
    <property type="molecule type" value="Genomic_DNA"/>
</dbReference>
<keyword evidence="1" id="KW-0472">Membrane</keyword>
<proteinExistence type="predicted"/>
<protein>
    <submittedName>
        <fullName evidence="2">Predicted protein</fullName>
    </submittedName>
</protein>
<keyword evidence="1" id="KW-0812">Transmembrane</keyword>
<accession>D7KNQ5</accession>
<name>D7KNQ5_ARALL</name>
<dbReference type="HOGENOM" id="CLU_2064682_0_0_1"/>
<dbReference type="AlphaFoldDB" id="D7KNQ5"/>
<sequence length="119" mass="13648">MFRFVQLREDDADKLQKAEYCAGRTKLKAENTLQHKECNIFKNAMKVEIQKLREREGITHHQAENAFSETEIEIFAIFTIIDITVTTITIIILPLDNHYRAVATATAMTTVPPPPSQHH</sequence>
<dbReference type="Gramene" id="Al_scaffold_0001_3864">
    <property type="protein sequence ID" value="Al_scaffold_0001_3864"/>
    <property type="gene ID" value="Al_scaffold_0001_3864"/>
</dbReference>
<keyword evidence="3" id="KW-1185">Reference proteome</keyword>
<gene>
    <name evidence="2" type="ORF">ARALYDRAFT_681541</name>
</gene>